<reference evidence="1 2" key="1">
    <citation type="submission" date="2019-07" db="EMBL/GenBank/DDBJ databases">
        <title>De Novo Assembly of kiwifruit Actinidia rufa.</title>
        <authorList>
            <person name="Sugita-Konishi S."/>
            <person name="Sato K."/>
            <person name="Mori E."/>
            <person name="Abe Y."/>
            <person name="Kisaki G."/>
            <person name="Hamano K."/>
            <person name="Suezawa K."/>
            <person name="Otani M."/>
            <person name="Fukuda T."/>
            <person name="Manabe T."/>
            <person name="Gomi K."/>
            <person name="Tabuchi M."/>
            <person name="Akimitsu K."/>
            <person name="Kataoka I."/>
        </authorList>
    </citation>
    <scope>NUCLEOTIDE SEQUENCE [LARGE SCALE GENOMIC DNA]</scope>
    <source>
        <strain evidence="2">cv. Fuchu</strain>
    </source>
</reference>
<dbReference type="Proteomes" id="UP000585474">
    <property type="component" value="Unassembled WGS sequence"/>
</dbReference>
<keyword evidence="2" id="KW-1185">Reference proteome</keyword>
<evidence type="ECO:0000313" key="2">
    <source>
        <dbReference type="Proteomes" id="UP000585474"/>
    </source>
</evidence>
<evidence type="ECO:0000313" key="1">
    <source>
        <dbReference type="EMBL" id="GFZ02405.1"/>
    </source>
</evidence>
<dbReference type="AlphaFoldDB" id="A0A7J0FUM2"/>
<name>A0A7J0FUM2_9ERIC</name>
<organism evidence="1 2">
    <name type="scientific">Actinidia rufa</name>
    <dbReference type="NCBI Taxonomy" id="165716"/>
    <lineage>
        <taxon>Eukaryota</taxon>
        <taxon>Viridiplantae</taxon>
        <taxon>Streptophyta</taxon>
        <taxon>Embryophyta</taxon>
        <taxon>Tracheophyta</taxon>
        <taxon>Spermatophyta</taxon>
        <taxon>Magnoliopsida</taxon>
        <taxon>eudicotyledons</taxon>
        <taxon>Gunneridae</taxon>
        <taxon>Pentapetalae</taxon>
        <taxon>asterids</taxon>
        <taxon>Ericales</taxon>
        <taxon>Actinidiaceae</taxon>
        <taxon>Actinidia</taxon>
    </lineage>
</organism>
<comment type="caution">
    <text evidence="1">The sequence shown here is derived from an EMBL/GenBank/DDBJ whole genome shotgun (WGS) entry which is preliminary data.</text>
</comment>
<sequence length="134" mass="15669">MQVIRTFSMEGGAAFYRWRRKSRVRGSRQNSQAAKYGRKFRGYWRRIRRMPYGGGTMSVGVREEMESHSGLIHYRSGEIAHLVHRRGGEVRRSDHSGSLGKLDMNQERCWRHDPLGRGAHLSPTIRWRSFAHQT</sequence>
<protein>
    <submittedName>
        <fullName evidence="1">Uncharacterized protein</fullName>
    </submittedName>
</protein>
<accession>A0A7J0FUM2</accession>
<dbReference type="EMBL" id="BJWL01000015">
    <property type="protein sequence ID" value="GFZ02405.1"/>
    <property type="molecule type" value="Genomic_DNA"/>
</dbReference>
<gene>
    <name evidence="1" type="ORF">Acr_15g0010130</name>
</gene>
<proteinExistence type="predicted"/>